<dbReference type="CDD" id="cd17631">
    <property type="entry name" value="FACL_FadD13-like"/>
    <property type="match status" value="1"/>
</dbReference>
<comment type="catalytic activity">
    <reaction evidence="4">
        <text>a long-chain fatty acid + ATP + CoA = a long-chain fatty acyl-CoA + AMP + diphosphate</text>
        <dbReference type="Rhea" id="RHEA:15421"/>
        <dbReference type="ChEBI" id="CHEBI:30616"/>
        <dbReference type="ChEBI" id="CHEBI:33019"/>
        <dbReference type="ChEBI" id="CHEBI:57287"/>
        <dbReference type="ChEBI" id="CHEBI:57560"/>
        <dbReference type="ChEBI" id="CHEBI:83139"/>
        <dbReference type="ChEBI" id="CHEBI:456215"/>
        <dbReference type="EC" id="6.2.1.3"/>
    </reaction>
</comment>
<dbReference type="AlphaFoldDB" id="A0A1E3RGI2"/>
<dbReference type="PANTHER" id="PTHR43767">
    <property type="entry name" value="LONG-CHAIN-FATTY-ACID--COA LIGASE"/>
    <property type="match status" value="1"/>
</dbReference>
<evidence type="ECO:0000256" key="8">
    <source>
        <dbReference type="ARBA" id="ARBA00083882"/>
    </source>
</evidence>
<dbReference type="PANTHER" id="PTHR43767:SF1">
    <property type="entry name" value="NONRIBOSOMAL PEPTIDE SYNTHASE PES1 (EUROFUNG)-RELATED"/>
    <property type="match status" value="1"/>
</dbReference>
<dbReference type="Pfam" id="PF00501">
    <property type="entry name" value="AMP-binding"/>
    <property type="match status" value="1"/>
</dbReference>
<comment type="similarity">
    <text evidence="1">Belongs to the ATP-dependent AMP-binding enzyme family.</text>
</comment>
<dbReference type="EMBL" id="MIHA01000014">
    <property type="protein sequence ID" value="ODQ88517.1"/>
    <property type="molecule type" value="Genomic_DNA"/>
</dbReference>
<dbReference type="STRING" id="1776.BHQ18_18750"/>
<dbReference type="Gene3D" id="3.30.300.30">
    <property type="match status" value="1"/>
</dbReference>
<dbReference type="PROSITE" id="PS00455">
    <property type="entry name" value="AMP_BINDING"/>
    <property type="match status" value="1"/>
</dbReference>
<keyword evidence="13" id="KW-1185">Reference proteome</keyword>
<evidence type="ECO:0000256" key="7">
    <source>
        <dbReference type="ARBA" id="ARBA00080667"/>
    </source>
</evidence>
<dbReference type="Pfam" id="PF13193">
    <property type="entry name" value="AMP-binding_C"/>
    <property type="match status" value="1"/>
</dbReference>
<protein>
    <recommendedName>
        <fullName evidence="5">Long-chain-fatty-acid--CoA ligase FadD13</fullName>
        <ecNumber evidence="3">6.2.1.3</ecNumber>
    </recommendedName>
    <alternativeName>
        <fullName evidence="6">Fatty acyl-CoA ligase</fullName>
    </alternativeName>
    <alternativeName>
        <fullName evidence="8">Fatty acyl-CoA synthetase</fullName>
    </alternativeName>
    <alternativeName>
        <fullName evidence="7">Very-long-chain fatty-acyl-CoA synthetase</fullName>
    </alternativeName>
</protein>
<evidence type="ECO:0000259" key="10">
    <source>
        <dbReference type="Pfam" id="PF00501"/>
    </source>
</evidence>
<dbReference type="NCBIfam" id="NF005857">
    <property type="entry name" value="PRK07786.1"/>
    <property type="match status" value="1"/>
</dbReference>
<dbReference type="Gene3D" id="3.40.50.12780">
    <property type="entry name" value="N-terminal domain of ligase-like"/>
    <property type="match status" value="1"/>
</dbReference>
<dbReference type="InterPro" id="IPR025110">
    <property type="entry name" value="AMP-bd_C"/>
</dbReference>
<dbReference type="FunFam" id="3.30.300.30:FF:000008">
    <property type="entry name" value="2,3-dihydroxybenzoate-AMP ligase"/>
    <property type="match status" value="1"/>
</dbReference>
<dbReference type="NCBIfam" id="NF004837">
    <property type="entry name" value="PRK06187.1"/>
    <property type="match status" value="1"/>
</dbReference>
<feature type="domain" description="AMP-binding enzyme C-terminal" evidence="11">
    <location>
        <begin position="435"/>
        <end position="517"/>
    </location>
</feature>
<comment type="caution">
    <text evidence="12">The sequence shown here is derived from an EMBL/GenBank/DDBJ whole genome shotgun (WGS) entry which is preliminary data.</text>
</comment>
<evidence type="ECO:0000256" key="4">
    <source>
        <dbReference type="ARBA" id="ARBA00036813"/>
    </source>
</evidence>
<evidence type="ECO:0000313" key="12">
    <source>
        <dbReference type="EMBL" id="ODQ88517.1"/>
    </source>
</evidence>
<dbReference type="OrthoDB" id="9803968at2"/>
<evidence type="ECO:0000256" key="3">
    <source>
        <dbReference type="ARBA" id="ARBA00026121"/>
    </source>
</evidence>
<evidence type="ECO:0000256" key="2">
    <source>
        <dbReference type="ARBA" id="ARBA00022598"/>
    </source>
</evidence>
<evidence type="ECO:0000256" key="9">
    <source>
        <dbReference type="SAM" id="MobiDB-lite"/>
    </source>
</evidence>
<dbReference type="SUPFAM" id="SSF56801">
    <property type="entry name" value="Acetyl-CoA synthetase-like"/>
    <property type="match status" value="1"/>
</dbReference>
<evidence type="ECO:0000313" key="13">
    <source>
        <dbReference type="Proteomes" id="UP000094053"/>
    </source>
</evidence>
<accession>A0A1E3RGI2</accession>
<dbReference type="Proteomes" id="UP000094053">
    <property type="component" value="Unassembled WGS sequence"/>
</dbReference>
<dbReference type="InterPro" id="IPR000873">
    <property type="entry name" value="AMP-dep_synth/lig_dom"/>
</dbReference>
<evidence type="ECO:0000259" key="11">
    <source>
        <dbReference type="Pfam" id="PF13193"/>
    </source>
</evidence>
<dbReference type="InterPro" id="IPR020845">
    <property type="entry name" value="AMP-binding_CS"/>
</dbReference>
<evidence type="ECO:0000256" key="5">
    <source>
        <dbReference type="ARBA" id="ARBA00069710"/>
    </source>
</evidence>
<evidence type="ECO:0000256" key="6">
    <source>
        <dbReference type="ARBA" id="ARBA00076959"/>
    </source>
</evidence>
<dbReference type="RefSeq" id="WP_069415157.1">
    <property type="nucleotide sequence ID" value="NZ_JACKUL010000012.1"/>
</dbReference>
<dbReference type="EC" id="6.2.1.3" evidence="3"/>
<organism evidence="12 13">
    <name type="scientific">Mycolicibacterium flavescens</name>
    <name type="common">Mycobacterium flavescens</name>
    <dbReference type="NCBI Taxonomy" id="1776"/>
    <lineage>
        <taxon>Bacteria</taxon>
        <taxon>Bacillati</taxon>
        <taxon>Actinomycetota</taxon>
        <taxon>Actinomycetes</taxon>
        <taxon>Mycobacteriales</taxon>
        <taxon>Mycobacteriaceae</taxon>
        <taxon>Mycolicibacterium</taxon>
    </lineage>
</organism>
<keyword evidence="2 12" id="KW-0436">Ligase</keyword>
<sequence length="551" mass="59147">MLEPDPTAQPYLARRQNWTNQLARHALMQPDATALRYLGRTITWRELDERVSALAGALSRRGVESGDRVLILMLNRTEFIESFLAVNKLGAIAVPVNFRMTPPEIAFLVNDCQAKVVITEAVLANVATAVRDLDAALSTVIVAGGATEQNVIGYDDLIAEPGEPAAVVDIPNEAPALIMYTSGTTGRPKGAVLTHTNISGQALTFLFTNGADLNHDVGFIGVPLFHIAGIGNMIPGLLLGRPTVLYPLGAFNPDELLDVLEAEQVTGIFLVPAQWQAVCAAQRARPRQLRLRVLSWGAAPASDTLLRQMAETFPGSQILAAFGQTEMSPVTCMLLGEDAIRKLGSVGKVIPTVAARVVDEDMNDVPVGEVGEIVYRAPTLMAGYWNNPQATAEVFAGGWFHSGDLVRRDEDGYVWVVDRKKDMIISGGENIYCAEVENALAAHPAIVEVAVIGRPDERWGEVPVAVVALNTGALGAGGETDLELRDLDEFLTERLARYKHPKALEVVEALPRNPAGKVLKTELRTRFGAAKSVDAGESSAAPTVSTAAQEN</sequence>
<feature type="region of interest" description="Disordered" evidence="9">
    <location>
        <begin position="531"/>
        <end position="551"/>
    </location>
</feature>
<dbReference type="InterPro" id="IPR042099">
    <property type="entry name" value="ANL_N_sf"/>
</dbReference>
<name>A0A1E3RGI2_MYCFV</name>
<feature type="domain" description="AMP-dependent synthetase/ligase" evidence="10">
    <location>
        <begin position="23"/>
        <end position="385"/>
    </location>
</feature>
<dbReference type="InterPro" id="IPR045851">
    <property type="entry name" value="AMP-bd_C_sf"/>
</dbReference>
<gene>
    <name evidence="12" type="ORF">BHQ18_18750</name>
</gene>
<dbReference type="InterPro" id="IPR050237">
    <property type="entry name" value="ATP-dep_AMP-bd_enzyme"/>
</dbReference>
<proteinExistence type="inferred from homology"/>
<reference evidence="13" key="1">
    <citation type="submission" date="2016-09" db="EMBL/GenBank/DDBJ databases">
        <authorList>
            <person name="Greninger A.L."/>
            <person name="Jerome K.R."/>
            <person name="Mcnair B."/>
            <person name="Wallis C."/>
            <person name="Fang F."/>
        </authorList>
    </citation>
    <scope>NUCLEOTIDE SEQUENCE [LARGE SCALE GENOMIC DNA]</scope>
    <source>
        <strain evidence="13">M6</strain>
    </source>
</reference>
<feature type="compositionally biased region" description="Polar residues" evidence="9">
    <location>
        <begin position="540"/>
        <end position="551"/>
    </location>
</feature>
<dbReference type="GO" id="GO:0004467">
    <property type="term" value="F:long-chain fatty acid-CoA ligase activity"/>
    <property type="evidence" value="ECO:0007669"/>
    <property type="project" value="UniProtKB-EC"/>
</dbReference>
<evidence type="ECO:0000256" key="1">
    <source>
        <dbReference type="ARBA" id="ARBA00006432"/>
    </source>
</evidence>